<name>A0A212L2T4_9HYPH</name>
<proteinExistence type="predicted"/>
<sequence>MERAAEDAFRVAPLIFETEKRLISAAGRPNS</sequence>
<accession>A0A212L2T4</accession>
<reference evidence="1" key="1">
    <citation type="submission" date="2016-08" db="EMBL/GenBank/DDBJ databases">
        <authorList>
            <person name="Seilhamer J.J."/>
        </authorList>
    </citation>
    <scope>NUCLEOTIDE SEQUENCE</scope>
    <source>
        <strain evidence="1">86</strain>
    </source>
</reference>
<dbReference type="EMBL" id="FMJD01000002">
    <property type="protein sequence ID" value="SCM71826.1"/>
    <property type="molecule type" value="Genomic_DNA"/>
</dbReference>
<dbReference type="AlphaFoldDB" id="A0A212L2T4"/>
<protein>
    <submittedName>
        <fullName evidence="1">Uncharacterized protein</fullName>
    </submittedName>
</protein>
<gene>
    <name evidence="1" type="ORF">KL86PLE_100354</name>
</gene>
<organism evidence="1">
    <name type="scientific">uncultured Pleomorphomonas sp</name>
    <dbReference type="NCBI Taxonomy" id="442121"/>
    <lineage>
        <taxon>Bacteria</taxon>
        <taxon>Pseudomonadati</taxon>
        <taxon>Pseudomonadota</taxon>
        <taxon>Alphaproteobacteria</taxon>
        <taxon>Hyphomicrobiales</taxon>
        <taxon>Pleomorphomonadaceae</taxon>
        <taxon>Pleomorphomonas</taxon>
        <taxon>environmental samples</taxon>
    </lineage>
</organism>
<evidence type="ECO:0000313" key="1">
    <source>
        <dbReference type="EMBL" id="SCM71826.1"/>
    </source>
</evidence>